<evidence type="ECO:0000313" key="1">
    <source>
        <dbReference type="EMBL" id="PNY12061.1"/>
    </source>
</evidence>
<dbReference type="Proteomes" id="UP000236291">
    <property type="component" value="Unassembled WGS sequence"/>
</dbReference>
<evidence type="ECO:0000313" key="2">
    <source>
        <dbReference type="Proteomes" id="UP000236291"/>
    </source>
</evidence>
<dbReference type="PANTHER" id="PTHR34375">
    <property type="entry name" value="GATA ZINC FINGER PROTEIN-RELATED"/>
    <property type="match status" value="1"/>
</dbReference>
<dbReference type="AlphaFoldDB" id="A0A2K3P9V1"/>
<reference evidence="1 2" key="1">
    <citation type="journal article" date="2014" name="Am. J. Bot.">
        <title>Genome assembly and annotation for red clover (Trifolium pratense; Fabaceae).</title>
        <authorList>
            <person name="Istvanek J."/>
            <person name="Jaros M."/>
            <person name="Krenek A."/>
            <person name="Repkova J."/>
        </authorList>
    </citation>
    <scope>NUCLEOTIDE SEQUENCE [LARGE SCALE GENOMIC DNA]</scope>
    <source>
        <strain evidence="2">cv. Tatra</strain>
        <tissue evidence="1">Young leaves</tissue>
    </source>
</reference>
<dbReference type="STRING" id="57577.A0A2K3P9V1"/>
<sequence length="111" mass="12162">MEDLNFLMCKAIENPGLTPSSSLRTSIMSVFEDTVIDNSGKKQREIGVEDYMGCASIHGVGPSIAIFDTIRDGCLDCICVYPAPLHSREQMQDIVGKMKSTLIDAAKAYKE</sequence>
<organism evidence="1 2">
    <name type="scientific">Trifolium pratense</name>
    <name type="common">Red clover</name>
    <dbReference type="NCBI Taxonomy" id="57577"/>
    <lineage>
        <taxon>Eukaryota</taxon>
        <taxon>Viridiplantae</taxon>
        <taxon>Streptophyta</taxon>
        <taxon>Embryophyta</taxon>
        <taxon>Tracheophyta</taxon>
        <taxon>Spermatophyta</taxon>
        <taxon>Magnoliopsida</taxon>
        <taxon>eudicotyledons</taxon>
        <taxon>Gunneridae</taxon>
        <taxon>Pentapetalae</taxon>
        <taxon>rosids</taxon>
        <taxon>fabids</taxon>
        <taxon>Fabales</taxon>
        <taxon>Fabaceae</taxon>
        <taxon>Papilionoideae</taxon>
        <taxon>50 kb inversion clade</taxon>
        <taxon>NPAAA clade</taxon>
        <taxon>Hologalegina</taxon>
        <taxon>IRL clade</taxon>
        <taxon>Trifolieae</taxon>
        <taxon>Trifolium</taxon>
    </lineage>
</organism>
<comment type="caution">
    <text evidence="1">The sequence shown here is derived from an EMBL/GenBank/DDBJ whole genome shotgun (WGS) entry which is preliminary data.</text>
</comment>
<accession>A0A2K3P9V1</accession>
<reference evidence="1 2" key="2">
    <citation type="journal article" date="2017" name="Front. Plant Sci.">
        <title>Gene Classification and Mining of Molecular Markers Useful in Red Clover (Trifolium pratense) Breeding.</title>
        <authorList>
            <person name="Istvanek J."/>
            <person name="Dluhosova J."/>
            <person name="Dluhos P."/>
            <person name="Patkova L."/>
            <person name="Nedelnik J."/>
            <person name="Repkova J."/>
        </authorList>
    </citation>
    <scope>NUCLEOTIDE SEQUENCE [LARGE SCALE GENOMIC DNA]</scope>
    <source>
        <strain evidence="2">cv. Tatra</strain>
        <tissue evidence="1">Young leaves</tissue>
    </source>
</reference>
<name>A0A2K3P9V1_TRIPR</name>
<proteinExistence type="predicted"/>
<gene>
    <name evidence="1" type="ORF">L195_g008682</name>
</gene>
<protein>
    <submittedName>
        <fullName evidence="1">Uncharacterized protein</fullName>
    </submittedName>
</protein>
<dbReference type="PANTHER" id="PTHR34375:SF3">
    <property type="entry name" value="CONDENSATION DOMAIN-CONTAINING PROTEIN"/>
    <property type="match status" value="1"/>
</dbReference>
<dbReference type="EMBL" id="ASHM01005010">
    <property type="protein sequence ID" value="PNY12061.1"/>
    <property type="molecule type" value="Genomic_DNA"/>
</dbReference>